<dbReference type="CDD" id="cd06342">
    <property type="entry name" value="PBP1_ABC_LIVBP-like"/>
    <property type="match status" value="1"/>
</dbReference>
<organism evidence="5 6">
    <name type="scientific">Kitasatospora kazusensis</name>
    <dbReference type="NCBI Taxonomy" id="407974"/>
    <lineage>
        <taxon>Bacteria</taxon>
        <taxon>Bacillati</taxon>
        <taxon>Actinomycetota</taxon>
        <taxon>Actinomycetes</taxon>
        <taxon>Kitasatosporales</taxon>
        <taxon>Streptomycetaceae</taxon>
        <taxon>Kitasatospora</taxon>
    </lineage>
</organism>
<name>A0ABN2ZWB1_9ACTN</name>
<dbReference type="EMBL" id="BAAANT010000023">
    <property type="protein sequence ID" value="GAA2148096.1"/>
    <property type="molecule type" value="Genomic_DNA"/>
</dbReference>
<keyword evidence="6" id="KW-1185">Reference proteome</keyword>
<feature type="signal peptide" evidence="3">
    <location>
        <begin position="1"/>
        <end position="21"/>
    </location>
</feature>
<evidence type="ECO:0000259" key="4">
    <source>
        <dbReference type="Pfam" id="PF13458"/>
    </source>
</evidence>
<feature type="chain" id="PRO_5045748354" evidence="3">
    <location>
        <begin position="22"/>
        <end position="408"/>
    </location>
</feature>
<proteinExistence type="inferred from homology"/>
<gene>
    <name evidence="5" type="ORF">GCM10009760_39650</name>
</gene>
<reference evidence="5 6" key="1">
    <citation type="journal article" date="2019" name="Int. J. Syst. Evol. Microbiol.">
        <title>The Global Catalogue of Microorganisms (GCM) 10K type strain sequencing project: providing services to taxonomists for standard genome sequencing and annotation.</title>
        <authorList>
            <consortium name="The Broad Institute Genomics Platform"/>
            <consortium name="The Broad Institute Genome Sequencing Center for Infectious Disease"/>
            <person name="Wu L."/>
            <person name="Ma J."/>
        </authorList>
    </citation>
    <scope>NUCLEOTIDE SEQUENCE [LARGE SCALE GENOMIC DNA]</scope>
    <source>
        <strain evidence="5 6">JCM 14560</strain>
    </source>
</reference>
<dbReference type="InterPro" id="IPR028081">
    <property type="entry name" value="Leu-bd"/>
</dbReference>
<dbReference type="Pfam" id="PF13458">
    <property type="entry name" value="Peripla_BP_6"/>
    <property type="match status" value="1"/>
</dbReference>
<evidence type="ECO:0000256" key="3">
    <source>
        <dbReference type="SAM" id="SignalP"/>
    </source>
</evidence>
<dbReference type="InterPro" id="IPR028082">
    <property type="entry name" value="Peripla_BP_I"/>
</dbReference>
<feature type="domain" description="Leucine-binding protein" evidence="4">
    <location>
        <begin position="40"/>
        <end position="394"/>
    </location>
</feature>
<dbReference type="Gene3D" id="3.40.50.2300">
    <property type="match status" value="2"/>
</dbReference>
<dbReference type="PANTHER" id="PTHR47151">
    <property type="entry name" value="LEU/ILE/VAL-BINDING ABC TRANSPORTER SUBUNIT"/>
    <property type="match status" value="1"/>
</dbReference>
<protein>
    <submittedName>
        <fullName evidence="5">Branched-chain amino acid ABC transporter substrate-binding protein</fullName>
    </submittedName>
</protein>
<dbReference type="PROSITE" id="PS51257">
    <property type="entry name" value="PROKAR_LIPOPROTEIN"/>
    <property type="match status" value="1"/>
</dbReference>
<comment type="similarity">
    <text evidence="1">Belongs to the leucine-binding protein family.</text>
</comment>
<evidence type="ECO:0000256" key="1">
    <source>
        <dbReference type="ARBA" id="ARBA00010062"/>
    </source>
</evidence>
<sequence>MRNRSLLVVSIAVVGALSLSACGSRGGSKSGSDNAGGTVVTIGVDAPLTGPLSALGLGIQHSTELAAKVANANNEVPGVTFKVTALDDKASPQEGQQNATALVADKTVMGVVGPLNSGVAQSMQQVFESATLTEVSPANTNPALTQGDKYDTTKKRQFKTYFRTATTDAIQGPFAAQYAYTDQGKKKAYLIDDKKTYGVGLVAAFQKEFTKLGGTITGSDHIDDNNLDFSAVATKAKAAGADIIYYGGEYPQSGPLTDQLKKAGVTAPVMGGDGMYDPEYIKKANNNANGDLATSVGAPVEQLDSAKKFVADYKAANYADPYAAYGGYSYDAAWSIVQSVKAVVAANGGKLPSDARSKVVDGMSKVSFDGVTGKVAFDEFGDAVNKQLTVYVVKDNAWTVAKTGTYAG</sequence>
<evidence type="ECO:0000256" key="2">
    <source>
        <dbReference type="ARBA" id="ARBA00022729"/>
    </source>
</evidence>
<keyword evidence="2 3" id="KW-0732">Signal</keyword>
<dbReference type="RefSeq" id="WP_344466860.1">
    <property type="nucleotide sequence ID" value="NZ_BAAANT010000023.1"/>
</dbReference>
<evidence type="ECO:0000313" key="6">
    <source>
        <dbReference type="Proteomes" id="UP001422759"/>
    </source>
</evidence>
<dbReference type="PANTHER" id="PTHR47151:SF2">
    <property type="entry name" value="AMINO ACID BINDING PROTEIN"/>
    <property type="match status" value="1"/>
</dbReference>
<dbReference type="Proteomes" id="UP001422759">
    <property type="component" value="Unassembled WGS sequence"/>
</dbReference>
<accession>A0ABN2ZWB1</accession>
<comment type="caution">
    <text evidence="5">The sequence shown here is derived from an EMBL/GenBank/DDBJ whole genome shotgun (WGS) entry which is preliminary data.</text>
</comment>
<dbReference type="SUPFAM" id="SSF53822">
    <property type="entry name" value="Periplasmic binding protein-like I"/>
    <property type="match status" value="1"/>
</dbReference>
<evidence type="ECO:0000313" key="5">
    <source>
        <dbReference type="EMBL" id="GAA2148096.1"/>
    </source>
</evidence>